<feature type="transmembrane region" description="Helical" evidence="1">
    <location>
        <begin position="12"/>
        <end position="31"/>
    </location>
</feature>
<keyword evidence="1" id="KW-0472">Membrane</keyword>
<keyword evidence="1" id="KW-1133">Transmembrane helix</keyword>
<reference evidence="2 3" key="1">
    <citation type="submission" date="2022-08" db="EMBL/GenBank/DDBJ databases">
        <title>Reclassification of Massilia species as members of the genera Telluria, Duganella, Pseudoduganella, Mokoshia gen. nov. and Zemynaea gen. nov. using orthogonal and non-orthogonal genome-based approaches.</title>
        <authorList>
            <person name="Bowman J.P."/>
        </authorList>
    </citation>
    <scope>NUCLEOTIDE SEQUENCE [LARGE SCALE GENOMIC DNA]</scope>
    <source>
        <strain evidence="2 3">JCM 31607</strain>
    </source>
</reference>
<organism evidence="2 3">
    <name type="scientific">Massilia solisilvae</name>
    <dbReference type="NCBI Taxonomy" id="1811225"/>
    <lineage>
        <taxon>Bacteria</taxon>
        <taxon>Pseudomonadati</taxon>
        <taxon>Pseudomonadota</taxon>
        <taxon>Betaproteobacteria</taxon>
        <taxon>Burkholderiales</taxon>
        <taxon>Oxalobacteraceae</taxon>
        <taxon>Telluria group</taxon>
        <taxon>Massilia</taxon>
    </lineage>
</organism>
<protein>
    <recommendedName>
        <fullName evidence="4">O-antigen ligase domain-containing protein</fullName>
    </recommendedName>
</protein>
<dbReference type="EMBL" id="JANUGV010000010">
    <property type="protein sequence ID" value="MCS0610944.1"/>
    <property type="molecule type" value="Genomic_DNA"/>
</dbReference>
<feature type="transmembrane region" description="Helical" evidence="1">
    <location>
        <begin position="43"/>
        <end position="63"/>
    </location>
</feature>
<feature type="transmembrane region" description="Helical" evidence="1">
    <location>
        <begin position="133"/>
        <end position="157"/>
    </location>
</feature>
<feature type="transmembrane region" description="Helical" evidence="1">
    <location>
        <begin position="197"/>
        <end position="223"/>
    </location>
</feature>
<comment type="caution">
    <text evidence="2">The sequence shown here is derived from an EMBL/GenBank/DDBJ whole genome shotgun (WGS) entry which is preliminary data.</text>
</comment>
<keyword evidence="3" id="KW-1185">Reference proteome</keyword>
<feature type="transmembrane region" description="Helical" evidence="1">
    <location>
        <begin position="351"/>
        <end position="371"/>
    </location>
</feature>
<feature type="transmembrane region" description="Helical" evidence="1">
    <location>
        <begin position="75"/>
        <end position="96"/>
    </location>
</feature>
<evidence type="ECO:0008006" key="4">
    <source>
        <dbReference type="Google" id="ProtNLM"/>
    </source>
</evidence>
<keyword evidence="1" id="KW-0812">Transmembrane</keyword>
<feature type="transmembrane region" description="Helical" evidence="1">
    <location>
        <begin position="102"/>
        <end position="121"/>
    </location>
</feature>
<feature type="transmembrane region" description="Helical" evidence="1">
    <location>
        <begin position="235"/>
        <end position="252"/>
    </location>
</feature>
<name>A0ABT2BR09_9BURK</name>
<proteinExistence type="predicted"/>
<dbReference type="RefSeq" id="WP_258858476.1">
    <property type="nucleotide sequence ID" value="NZ_JANUGV010000010.1"/>
</dbReference>
<evidence type="ECO:0000313" key="2">
    <source>
        <dbReference type="EMBL" id="MCS0610944.1"/>
    </source>
</evidence>
<sequence length="422" mass="46751">MKPIAASRNRLEQTVLGAAFFLLFPGFFYYHTLLGTGTTGAFLGGYFAPISLLFALPVAFIYLGRVRRDPRELGLVDLHFGLYLCYFAAVVVLNAATGANRVIAANHILQIHFLVNIFIIFRYLDFDHPRFRLLGLAALAAMTAIAVAFSVNGVFYLGGLGIAKDADSLATYQGFSRSYLFTYLAVIAYTRPLALRLLLHVTGAVTLFLNTARSEFVALLFIVPIIEFYYSRYKLALILVGVSTLVIANLYFDQVLAALPDNRILELLDLSQSTSANKRHHLTVHALQTIAAHPLLGDYASYAPGYYSHNILSAWVDLGLFGLVYLSALMVLPALPMFVREFFASRRCGSFMLGFGLACTTILLLLTSHYFTDMLIGATLGAYSKYMYERKYGKDRAPDLGPSAPRHPDLRQAVPHLGRAWP</sequence>
<feature type="transmembrane region" description="Helical" evidence="1">
    <location>
        <begin position="318"/>
        <end position="339"/>
    </location>
</feature>
<dbReference type="Proteomes" id="UP001205861">
    <property type="component" value="Unassembled WGS sequence"/>
</dbReference>
<accession>A0ABT2BR09</accession>
<gene>
    <name evidence="2" type="ORF">NX773_22535</name>
</gene>
<evidence type="ECO:0000256" key="1">
    <source>
        <dbReference type="SAM" id="Phobius"/>
    </source>
</evidence>
<evidence type="ECO:0000313" key="3">
    <source>
        <dbReference type="Proteomes" id="UP001205861"/>
    </source>
</evidence>